<feature type="non-terminal residue" evidence="1">
    <location>
        <position position="1"/>
    </location>
</feature>
<dbReference type="Proteomes" id="UP000708208">
    <property type="component" value="Unassembled WGS sequence"/>
</dbReference>
<comment type="caution">
    <text evidence="1">The sequence shown here is derived from an EMBL/GenBank/DDBJ whole genome shotgun (WGS) entry which is preliminary data.</text>
</comment>
<gene>
    <name evidence="1" type="ORF">AFUS01_LOCUS35645</name>
</gene>
<sequence length="76" mass="8581">MKLPLLNASTGPTLPGNMKGFVFGCCLLFGLFTLVKSDTHPSHLPSPYLLMYIPDCDCEMKSCRRLPRMVQFLFLQ</sequence>
<organism evidence="1 2">
    <name type="scientific">Allacma fusca</name>
    <dbReference type="NCBI Taxonomy" id="39272"/>
    <lineage>
        <taxon>Eukaryota</taxon>
        <taxon>Metazoa</taxon>
        <taxon>Ecdysozoa</taxon>
        <taxon>Arthropoda</taxon>
        <taxon>Hexapoda</taxon>
        <taxon>Collembola</taxon>
        <taxon>Symphypleona</taxon>
        <taxon>Sminthuridae</taxon>
        <taxon>Allacma</taxon>
    </lineage>
</organism>
<evidence type="ECO:0000313" key="2">
    <source>
        <dbReference type="Proteomes" id="UP000708208"/>
    </source>
</evidence>
<evidence type="ECO:0000313" key="1">
    <source>
        <dbReference type="EMBL" id="CAG7825542.1"/>
    </source>
</evidence>
<name>A0A8J2KY65_9HEXA</name>
<dbReference type="AlphaFoldDB" id="A0A8J2KY65"/>
<protein>
    <submittedName>
        <fullName evidence="1">Uncharacterized protein</fullName>
    </submittedName>
</protein>
<reference evidence="1" key="1">
    <citation type="submission" date="2021-06" db="EMBL/GenBank/DDBJ databases">
        <authorList>
            <person name="Hodson N. C."/>
            <person name="Mongue J. A."/>
            <person name="Jaron S. K."/>
        </authorList>
    </citation>
    <scope>NUCLEOTIDE SEQUENCE</scope>
</reference>
<accession>A0A8J2KY65</accession>
<dbReference type="EMBL" id="CAJVCH010536651">
    <property type="protein sequence ID" value="CAG7825542.1"/>
    <property type="molecule type" value="Genomic_DNA"/>
</dbReference>
<proteinExistence type="predicted"/>
<keyword evidence="2" id="KW-1185">Reference proteome</keyword>